<feature type="compositionally biased region" description="Basic and acidic residues" evidence="1">
    <location>
        <begin position="26"/>
        <end position="37"/>
    </location>
</feature>
<reference evidence="2" key="1">
    <citation type="submission" date="2021-06" db="EMBL/GenBank/DDBJ databases">
        <title>Parelaphostrongylus tenuis whole genome reference sequence.</title>
        <authorList>
            <person name="Garwood T.J."/>
            <person name="Larsen P.A."/>
            <person name="Fountain-Jones N.M."/>
            <person name="Garbe J.R."/>
            <person name="Macchietto M.G."/>
            <person name="Kania S.A."/>
            <person name="Gerhold R.W."/>
            <person name="Richards J.E."/>
            <person name="Wolf T.M."/>
        </authorList>
    </citation>
    <scope>NUCLEOTIDE SEQUENCE</scope>
    <source>
        <strain evidence="2">MNPRO001-30</strain>
        <tissue evidence="2">Meninges</tissue>
    </source>
</reference>
<proteinExistence type="predicted"/>
<dbReference type="EMBL" id="JAHQIW010001340">
    <property type="protein sequence ID" value="KAJ1352229.1"/>
    <property type="molecule type" value="Genomic_DNA"/>
</dbReference>
<name>A0AAD5MWS4_PARTN</name>
<gene>
    <name evidence="2" type="ORF">KIN20_008439</name>
</gene>
<dbReference type="AlphaFoldDB" id="A0AAD5MWS4"/>
<accession>A0AAD5MWS4</accession>
<organism evidence="2 3">
    <name type="scientific">Parelaphostrongylus tenuis</name>
    <name type="common">Meningeal worm</name>
    <dbReference type="NCBI Taxonomy" id="148309"/>
    <lineage>
        <taxon>Eukaryota</taxon>
        <taxon>Metazoa</taxon>
        <taxon>Ecdysozoa</taxon>
        <taxon>Nematoda</taxon>
        <taxon>Chromadorea</taxon>
        <taxon>Rhabditida</taxon>
        <taxon>Rhabditina</taxon>
        <taxon>Rhabditomorpha</taxon>
        <taxon>Strongyloidea</taxon>
        <taxon>Metastrongylidae</taxon>
        <taxon>Parelaphostrongylus</taxon>
    </lineage>
</organism>
<evidence type="ECO:0000313" key="3">
    <source>
        <dbReference type="Proteomes" id="UP001196413"/>
    </source>
</evidence>
<feature type="region of interest" description="Disordered" evidence="1">
    <location>
        <begin position="18"/>
        <end position="44"/>
    </location>
</feature>
<evidence type="ECO:0000313" key="2">
    <source>
        <dbReference type="EMBL" id="KAJ1352229.1"/>
    </source>
</evidence>
<sequence length="78" mass="8902">MKSMKLKVKAQEANLLSENGSTLQRRSLDDEGRRSESVDGGEEACQEFNDSKLKEWYSVDPKLGGSMSESCRKRWLLF</sequence>
<protein>
    <submittedName>
        <fullName evidence="2">Uncharacterized protein</fullName>
    </submittedName>
</protein>
<comment type="caution">
    <text evidence="2">The sequence shown here is derived from an EMBL/GenBank/DDBJ whole genome shotgun (WGS) entry which is preliminary data.</text>
</comment>
<evidence type="ECO:0000256" key="1">
    <source>
        <dbReference type="SAM" id="MobiDB-lite"/>
    </source>
</evidence>
<dbReference type="Proteomes" id="UP001196413">
    <property type="component" value="Unassembled WGS sequence"/>
</dbReference>
<keyword evidence="3" id="KW-1185">Reference proteome</keyword>